<keyword evidence="2" id="KW-1185">Reference proteome</keyword>
<reference evidence="1 2" key="2">
    <citation type="journal article" date="2017" name="Genome Biol.">
        <title>New reference genome sequences of hot pepper reveal the massive evolution of plant disease-resistance genes by retroduplication.</title>
        <authorList>
            <person name="Kim S."/>
            <person name="Park J."/>
            <person name="Yeom S.I."/>
            <person name="Kim Y.M."/>
            <person name="Seo E."/>
            <person name="Kim K.T."/>
            <person name="Kim M.S."/>
            <person name="Lee J.M."/>
            <person name="Cheong K."/>
            <person name="Shin H.S."/>
            <person name="Kim S.B."/>
            <person name="Han K."/>
            <person name="Lee J."/>
            <person name="Park M."/>
            <person name="Lee H.A."/>
            <person name="Lee H.Y."/>
            <person name="Lee Y."/>
            <person name="Oh S."/>
            <person name="Lee J.H."/>
            <person name="Choi E."/>
            <person name="Choi E."/>
            <person name="Lee S.E."/>
            <person name="Jeon J."/>
            <person name="Kim H."/>
            <person name="Choi G."/>
            <person name="Song H."/>
            <person name="Lee J."/>
            <person name="Lee S.C."/>
            <person name="Kwon J.K."/>
            <person name="Lee H.Y."/>
            <person name="Koo N."/>
            <person name="Hong Y."/>
            <person name="Kim R.W."/>
            <person name="Kang W.H."/>
            <person name="Huh J.H."/>
            <person name="Kang B.C."/>
            <person name="Yang T.J."/>
            <person name="Lee Y.H."/>
            <person name="Bennetzen J.L."/>
            <person name="Choi D."/>
        </authorList>
    </citation>
    <scope>NUCLEOTIDE SEQUENCE [LARGE SCALE GENOMIC DNA]</scope>
    <source>
        <strain evidence="2">cv. CM334</strain>
    </source>
</reference>
<dbReference type="OMA" id="DANWARN"/>
<reference evidence="1 2" key="1">
    <citation type="journal article" date="2014" name="Nat. Genet.">
        <title>Genome sequence of the hot pepper provides insights into the evolution of pungency in Capsicum species.</title>
        <authorList>
            <person name="Kim S."/>
            <person name="Park M."/>
            <person name="Yeom S.I."/>
            <person name="Kim Y.M."/>
            <person name="Lee J.M."/>
            <person name="Lee H.A."/>
            <person name="Seo E."/>
            <person name="Choi J."/>
            <person name="Cheong K."/>
            <person name="Kim K.T."/>
            <person name="Jung K."/>
            <person name="Lee G.W."/>
            <person name="Oh S.K."/>
            <person name="Bae C."/>
            <person name="Kim S.B."/>
            <person name="Lee H.Y."/>
            <person name="Kim S.Y."/>
            <person name="Kim M.S."/>
            <person name="Kang B.C."/>
            <person name="Jo Y.D."/>
            <person name="Yang H.B."/>
            <person name="Jeong H.J."/>
            <person name="Kang W.H."/>
            <person name="Kwon J.K."/>
            <person name="Shin C."/>
            <person name="Lim J.Y."/>
            <person name="Park J.H."/>
            <person name="Huh J.H."/>
            <person name="Kim J.S."/>
            <person name="Kim B.D."/>
            <person name="Cohen O."/>
            <person name="Paran I."/>
            <person name="Suh M.C."/>
            <person name="Lee S.B."/>
            <person name="Kim Y.K."/>
            <person name="Shin Y."/>
            <person name="Noh S.J."/>
            <person name="Park J."/>
            <person name="Seo Y.S."/>
            <person name="Kwon S.Y."/>
            <person name="Kim H.A."/>
            <person name="Park J.M."/>
            <person name="Kim H.J."/>
            <person name="Choi S.B."/>
            <person name="Bosland P.W."/>
            <person name="Reeves G."/>
            <person name="Jo S.H."/>
            <person name="Lee B.W."/>
            <person name="Cho H.T."/>
            <person name="Choi H.S."/>
            <person name="Lee M.S."/>
            <person name="Yu Y."/>
            <person name="Do Choi Y."/>
            <person name="Park B.S."/>
            <person name="van Deynze A."/>
            <person name="Ashrafi H."/>
            <person name="Hill T."/>
            <person name="Kim W.T."/>
            <person name="Pai H.S."/>
            <person name="Ahn H.K."/>
            <person name="Yeam I."/>
            <person name="Giovannoni J.J."/>
            <person name="Rose J.K."/>
            <person name="Sorensen I."/>
            <person name="Lee S.J."/>
            <person name="Kim R.W."/>
            <person name="Choi I.Y."/>
            <person name="Choi B.S."/>
            <person name="Lim J.S."/>
            <person name="Lee Y.H."/>
            <person name="Choi D."/>
        </authorList>
    </citation>
    <scope>NUCLEOTIDE SEQUENCE [LARGE SCALE GENOMIC DNA]</scope>
    <source>
        <strain evidence="2">cv. CM334</strain>
    </source>
</reference>
<evidence type="ECO:0000313" key="1">
    <source>
        <dbReference type="EMBL" id="PHT95459.1"/>
    </source>
</evidence>
<dbReference type="AlphaFoldDB" id="A0A2G3AML7"/>
<dbReference type="InterPro" id="IPR043502">
    <property type="entry name" value="DNA/RNA_pol_sf"/>
</dbReference>
<dbReference type="Gramene" id="PHT95459">
    <property type="protein sequence ID" value="PHT95459"/>
    <property type="gene ID" value="T459_03341"/>
</dbReference>
<dbReference type="STRING" id="4072.A0A2G3AML7"/>
<dbReference type="PANTHER" id="PTHR11439:SF463">
    <property type="entry name" value="REVERSE TRANSCRIPTASE TY1_COPIA-TYPE DOMAIN-CONTAINING PROTEIN"/>
    <property type="match status" value="1"/>
</dbReference>
<sequence>MFAAEVPQLHDGAEPSDATRYRRVLGKLQYLSFTCPDISFSVNKLSQFMHSQCEVYWKELKRVLRYLQGTLQFSLHIQRGNDFSLHMYSDADWARVLSDRASNSGYILLFGLNSVSWSSRKQRTIARSSTEAKYRAVASALAKTNWVTNLL</sequence>
<protein>
    <recommendedName>
        <fullName evidence="3">Mitochondrial protein</fullName>
    </recommendedName>
</protein>
<dbReference type="SUPFAM" id="SSF56672">
    <property type="entry name" value="DNA/RNA polymerases"/>
    <property type="match status" value="1"/>
</dbReference>
<evidence type="ECO:0008006" key="3">
    <source>
        <dbReference type="Google" id="ProtNLM"/>
    </source>
</evidence>
<name>A0A2G3AML7_CAPAN</name>
<dbReference type="PANTHER" id="PTHR11439">
    <property type="entry name" value="GAG-POL-RELATED RETROTRANSPOSON"/>
    <property type="match status" value="1"/>
</dbReference>
<dbReference type="CDD" id="cd09272">
    <property type="entry name" value="RNase_HI_RT_Ty1"/>
    <property type="match status" value="1"/>
</dbReference>
<comment type="caution">
    <text evidence="1">The sequence shown here is derived from an EMBL/GenBank/DDBJ whole genome shotgun (WGS) entry which is preliminary data.</text>
</comment>
<accession>A0A2G3AML7</accession>
<dbReference type="Proteomes" id="UP000222542">
    <property type="component" value="Unassembled WGS sequence"/>
</dbReference>
<gene>
    <name evidence="1" type="ORF">T459_03341</name>
</gene>
<organism evidence="1 2">
    <name type="scientific">Capsicum annuum</name>
    <name type="common">Capsicum pepper</name>
    <dbReference type="NCBI Taxonomy" id="4072"/>
    <lineage>
        <taxon>Eukaryota</taxon>
        <taxon>Viridiplantae</taxon>
        <taxon>Streptophyta</taxon>
        <taxon>Embryophyta</taxon>
        <taxon>Tracheophyta</taxon>
        <taxon>Spermatophyta</taxon>
        <taxon>Magnoliopsida</taxon>
        <taxon>eudicotyledons</taxon>
        <taxon>Gunneridae</taxon>
        <taxon>Pentapetalae</taxon>
        <taxon>asterids</taxon>
        <taxon>lamiids</taxon>
        <taxon>Solanales</taxon>
        <taxon>Solanaceae</taxon>
        <taxon>Solanoideae</taxon>
        <taxon>Capsiceae</taxon>
        <taxon>Capsicum</taxon>
    </lineage>
</organism>
<proteinExistence type="predicted"/>
<evidence type="ECO:0000313" key="2">
    <source>
        <dbReference type="Proteomes" id="UP000222542"/>
    </source>
</evidence>
<dbReference type="EMBL" id="AYRZ02000001">
    <property type="protein sequence ID" value="PHT95459.1"/>
    <property type="molecule type" value="Genomic_DNA"/>
</dbReference>